<name>A0ABX8ED71_9ACTN</name>
<dbReference type="EC" id="3.1.1.85" evidence="3"/>
<keyword evidence="3" id="KW-0378">Hydrolase</keyword>
<sequence>MTSRTSARTSSRPSARISSRPAARPSVGLLGTVGLLSAGRPLAPGRVARPTGPPPASRQVGELAAGLQVARLVAAAPRLLLTPRASRAPRDSPTGRVVVDVPGWKAPEATGLPLRLYLRRLGWDARGWGYGTNTGSPDADAERLTAQVVALAAEHGPVALVGWSLGGVISREVARRRPDAVRRVVTYGTPVVGGPSFTSVAPLYPARTRRRMSEVSARTERDAPLRVPVTALLSRRDGVVAWESCVDRTSTDVEHVEVGSPHLGMGIDPDVWRVVADRLARP</sequence>
<feature type="region of interest" description="Disordered" evidence="1">
    <location>
        <begin position="1"/>
        <end position="25"/>
    </location>
</feature>
<dbReference type="EMBL" id="CP075371">
    <property type="protein sequence ID" value="QVT78360.1"/>
    <property type="molecule type" value="Genomic_DNA"/>
</dbReference>
<dbReference type="InterPro" id="IPR000073">
    <property type="entry name" value="AB_hydrolase_1"/>
</dbReference>
<keyword evidence="4" id="KW-1185">Reference proteome</keyword>
<dbReference type="SUPFAM" id="SSF53474">
    <property type="entry name" value="alpha/beta-Hydrolases"/>
    <property type="match status" value="1"/>
</dbReference>
<dbReference type="Proteomes" id="UP000679307">
    <property type="component" value="Chromosome"/>
</dbReference>
<dbReference type="RefSeq" id="WP_214057950.1">
    <property type="nucleotide sequence ID" value="NZ_CP075371.1"/>
</dbReference>
<organism evidence="3 4">
    <name type="scientific">Nocardioides aquaticus</name>
    <dbReference type="NCBI Taxonomy" id="160826"/>
    <lineage>
        <taxon>Bacteria</taxon>
        <taxon>Bacillati</taxon>
        <taxon>Actinomycetota</taxon>
        <taxon>Actinomycetes</taxon>
        <taxon>Propionibacteriales</taxon>
        <taxon>Nocardioidaceae</taxon>
        <taxon>Nocardioides</taxon>
    </lineage>
</organism>
<feature type="domain" description="AB hydrolase-1" evidence="2">
    <location>
        <begin position="124"/>
        <end position="194"/>
    </location>
</feature>
<evidence type="ECO:0000313" key="3">
    <source>
        <dbReference type="EMBL" id="QVT78360.1"/>
    </source>
</evidence>
<proteinExistence type="predicted"/>
<reference evidence="3 4" key="1">
    <citation type="submission" date="2021-05" db="EMBL/GenBank/DDBJ databases">
        <title>Complete genome of Nocardioides aquaticus KCTC 9944T isolated from meromictic and hypersaline Ekho Lake, Antarctica.</title>
        <authorList>
            <person name="Hwang K."/>
            <person name="Kim K.M."/>
            <person name="Choe H."/>
        </authorList>
    </citation>
    <scope>NUCLEOTIDE SEQUENCE [LARGE SCALE GENOMIC DNA]</scope>
    <source>
        <strain evidence="3 4">KCTC 9944</strain>
    </source>
</reference>
<dbReference type="InterPro" id="IPR029058">
    <property type="entry name" value="AB_hydrolase_fold"/>
</dbReference>
<evidence type="ECO:0000259" key="2">
    <source>
        <dbReference type="Pfam" id="PF00561"/>
    </source>
</evidence>
<gene>
    <name evidence="3" type="primary">bioH_1</name>
    <name evidence="3" type="ORF">ENKNEFLB_00737</name>
</gene>
<protein>
    <submittedName>
        <fullName evidence="3">Pimeloyl-[acyl-carrier protein] methyl ester esterase</fullName>
        <ecNumber evidence="3">3.1.1.85</ecNumber>
    </submittedName>
</protein>
<evidence type="ECO:0000313" key="4">
    <source>
        <dbReference type="Proteomes" id="UP000679307"/>
    </source>
</evidence>
<dbReference type="Pfam" id="PF00561">
    <property type="entry name" value="Abhydrolase_1"/>
    <property type="match status" value="1"/>
</dbReference>
<evidence type="ECO:0000256" key="1">
    <source>
        <dbReference type="SAM" id="MobiDB-lite"/>
    </source>
</evidence>
<feature type="region of interest" description="Disordered" evidence="1">
    <location>
        <begin position="40"/>
        <end position="59"/>
    </location>
</feature>
<dbReference type="Gene3D" id="3.40.50.1820">
    <property type="entry name" value="alpha/beta hydrolase"/>
    <property type="match status" value="1"/>
</dbReference>
<dbReference type="GO" id="GO:0090499">
    <property type="term" value="F:pimelyl-[acyl-carrier protein] methyl ester esterase activity"/>
    <property type="evidence" value="ECO:0007669"/>
    <property type="project" value="UniProtKB-EC"/>
</dbReference>
<accession>A0ABX8ED71</accession>